<keyword evidence="1" id="KW-1133">Transmembrane helix</keyword>
<dbReference type="CDD" id="cd03392">
    <property type="entry name" value="PAP2_like_2"/>
    <property type="match status" value="1"/>
</dbReference>
<feature type="transmembrane region" description="Helical" evidence="1">
    <location>
        <begin position="93"/>
        <end position="115"/>
    </location>
</feature>
<dbReference type="EMBL" id="BMCT01000013">
    <property type="protein sequence ID" value="GGF88310.1"/>
    <property type="molecule type" value="Genomic_DNA"/>
</dbReference>
<evidence type="ECO:0000259" key="2">
    <source>
        <dbReference type="SMART" id="SM00014"/>
    </source>
</evidence>
<dbReference type="SUPFAM" id="SSF48317">
    <property type="entry name" value="Acid phosphatase/Vanadium-dependent haloperoxidase"/>
    <property type="match status" value="1"/>
</dbReference>
<keyword evidence="1" id="KW-0812">Transmembrane</keyword>
<dbReference type="InterPro" id="IPR000326">
    <property type="entry name" value="PAP2/HPO"/>
</dbReference>
<protein>
    <submittedName>
        <fullName evidence="3">Phosphatase PAP2 family protein</fullName>
    </submittedName>
</protein>
<dbReference type="InterPro" id="IPR036938">
    <property type="entry name" value="PAP2/HPO_sf"/>
</dbReference>
<accession>A0A917CJ19</accession>
<evidence type="ECO:0000256" key="1">
    <source>
        <dbReference type="SAM" id="Phobius"/>
    </source>
</evidence>
<evidence type="ECO:0000313" key="3">
    <source>
        <dbReference type="EMBL" id="GGF88310.1"/>
    </source>
</evidence>
<reference evidence="3" key="1">
    <citation type="journal article" date="2014" name="Int. J. Syst. Evol. Microbiol.">
        <title>Complete genome sequence of Corynebacterium casei LMG S-19264T (=DSM 44701T), isolated from a smear-ripened cheese.</title>
        <authorList>
            <consortium name="US DOE Joint Genome Institute (JGI-PGF)"/>
            <person name="Walter F."/>
            <person name="Albersmeier A."/>
            <person name="Kalinowski J."/>
            <person name="Ruckert C."/>
        </authorList>
    </citation>
    <scope>NUCLEOTIDE SEQUENCE</scope>
    <source>
        <strain evidence="3">CCM 7897</strain>
    </source>
</reference>
<comment type="caution">
    <text evidence="3">The sequence shown here is derived from an EMBL/GenBank/DDBJ whole genome shotgun (WGS) entry which is preliminary data.</text>
</comment>
<dbReference type="SMART" id="SM00014">
    <property type="entry name" value="acidPPc"/>
    <property type="match status" value="1"/>
</dbReference>
<dbReference type="PANTHER" id="PTHR14969:SF13">
    <property type="entry name" value="AT30094P"/>
    <property type="match status" value="1"/>
</dbReference>
<gene>
    <name evidence="3" type="ORF">GCM10007301_55240</name>
</gene>
<feature type="transmembrane region" description="Helical" evidence="1">
    <location>
        <begin position="122"/>
        <end position="143"/>
    </location>
</feature>
<feature type="transmembrane region" description="Helical" evidence="1">
    <location>
        <begin position="193"/>
        <end position="212"/>
    </location>
</feature>
<sequence>MSMNSLLRRSHRLLSGIPGVPFLLRHVSRMERDTLVILALTAGGFYLFLKIADEVIEGETRTLDERILLALRVPGDLATPIGPRWLVESMRDLTALGGTTVLTLMTLAVICFLLMVRKHHTAILVTVSVAGGALISSLLKWGISRPRPDLVPHGMEVYSQSFPSGHSMMSAVVYLTLGAVLARTQASLRVKTFLFGIAIALTVVVGISRLYLGVHWPTDVLGGWTLGAAWAALCWLVMLYLQSKGEVEPEEPAPAEETSAGSRG</sequence>
<reference evidence="3" key="2">
    <citation type="submission" date="2020-09" db="EMBL/GenBank/DDBJ databases">
        <authorList>
            <person name="Sun Q."/>
            <person name="Sedlacek I."/>
        </authorList>
    </citation>
    <scope>NUCLEOTIDE SEQUENCE</scope>
    <source>
        <strain evidence="3">CCM 7897</strain>
    </source>
</reference>
<keyword evidence="4" id="KW-1185">Reference proteome</keyword>
<feature type="transmembrane region" description="Helical" evidence="1">
    <location>
        <begin position="224"/>
        <end position="241"/>
    </location>
</feature>
<keyword evidence="1" id="KW-0472">Membrane</keyword>
<organism evidence="3 4">
    <name type="scientific">Azorhizobium oxalatiphilum</name>
    <dbReference type="NCBI Taxonomy" id="980631"/>
    <lineage>
        <taxon>Bacteria</taxon>
        <taxon>Pseudomonadati</taxon>
        <taxon>Pseudomonadota</taxon>
        <taxon>Alphaproteobacteria</taxon>
        <taxon>Hyphomicrobiales</taxon>
        <taxon>Xanthobacteraceae</taxon>
        <taxon>Azorhizobium</taxon>
    </lineage>
</organism>
<name>A0A917CJ19_9HYPH</name>
<proteinExistence type="predicted"/>
<evidence type="ECO:0000313" key="4">
    <source>
        <dbReference type="Proteomes" id="UP000606044"/>
    </source>
</evidence>
<feature type="domain" description="Phosphatidic acid phosphatase type 2/haloperoxidase" evidence="2">
    <location>
        <begin position="121"/>
        <end position="235"/>
    </location>
</feature>
<dbReference type="Proteomes" id="UP000606044">
    <property type="component" value="Unassembled WGS sequence"/>
</dbReference>
<dbReference type="PANTHER" id="PTHR14969">
    <property type="entry name" value="SPHINGOSINE-1-PHOSPHATE PHOSPHOHYDROLASE"/>
    <property type="match status" value="1"/>
</dbReference>
<dbReference type="Gene3D" id="1.20.144.10">
    <property type="entry name" value="Phosphatidic acid phosphatase type 2/haloperoxidase"/>
    <property type="match status" value="2"/>
</dbReference>
<feature type="transmembrane region" description="Helical" evidence="1">
    <location>
        <begin position="163"/>
        <end position="181"/>
    </location>
</feature>
<feature type="transmembrane region" description="Helical" evidence="1">
    <location>
        <begin position="34"/>
        <end position="52"/>
    </location>
</feature>
<dbReference type="Pfam" id="PF01569">
    <property type="entry name" value="PAP2"/>
    <property type="match status" value="1"/>
</dbReference>
<dbReference type="AlphaFoldDB" id="A0A917CJ19"/>